<gene>
    <name evidence="1" type="ORF">METEAL_13190</name>
</gene>
<reference evidence="2" key="1">
    <citation type="journal article" date="2023" name="Int. J. Syst. Evol. Microbiol.">
        <title>Mesoterricola silvestris gen. nov., sp. nov., Mesoterricola sediminis sp. nov., Geothrix oryzae sp. nov., Geothrix edaphica sp. nov., Geothrix rubra sp. nov., and Geothrix limicola sp. nov., six novel members of Acidobacteriota isolated from soils.</title>
        <authorList>
            <person name="Itoh H."/>
            <person name="Sugisawa Y."/>
            <person name="Mise K."/>
            <person name="Xu Z."/>
            <person name="Kuniyasu M."/>
            <person name="Ushijima N."/>
            <person name="Kawano K."/>
            <person name="Kobayashi E."/>
            <person name="Shiratori Y."/>
            <person name="Masuda Y."/>
            <person name="Senoo K."/>
        </authorList>
    </citation>
    <scope>NUCLEOTIDE SEQUENCE [LARGE SCALE GENOMIC DNA]</scope>
    <source>
        <strain evidence="2">W79</strain>
    </source>
</reference>
<protein>
    <submittedName>
        <fullName evidence="1">Uncharacterized protein</fullName>
    </submittedName>
</protein>
<accession>A0AA48GMC8</accession>
<proteinExistence type="predicted"/>
<sequence length="385" mass="42424">MRRQEGRGYLLHTGDDVPYAGWGGVRALDASFSVATAPWEALGVLADLAGRLPRGFSLLWDGPVDWIRDLPPEVRLGWWKVLTHTRGLTVHVRDEAFADLLREPARVAFHAPRMPLGELGLAWRQGWIGWVPQESGSWSLPGKGAAAETESPGWLWGELILPLGAVEHQDPADLARVLEDAQARSEKAISLRMEAGAWPMALPFQRRRTGWRVSFLGGREWQLSGADWDRAARAVRDLASHLEKALRCPIHPGVSADPRAAADLGRQAMNEGLPWRAALPLPPAPPSFTPALAADPRDPVSLESRCAFPRPLADLLLPAEAHLRVPAVPSKAPSRPSWPPSTPAIRWFPRHPPLRPLLPERPSPAKDYPLADTTRVLQPSLFDDM</sequence>
<dbReference type="AlphaFoldDB" id="A0AA48GMC8"/>
<keyword evidence="2" id="KW-1185">Reference proteome</keyword>
<evidence type="ECO:0000313" key="1">
    <source>
        <dbReference type="EMBL" id="BDU72145.1"/>
    </source>
</evidence>
<dbReference type="Proteomes" id="UP001238179">
    <property type="component" value="Chromosome"/>
</dbReference>
<dbReference type="RefSeq" id="WP_316415053.1">
    <property type="nucleotide sequence ID" value="NZ_AP027080.1"/>
</dbReference>
<dbReference type="KEGG" id="msil:METEAL_13190"/>
<name>A0AA48GMC8_9BACT</name>
<organism evidence="1 2">
    <name type="scientific">Mesoterricola silvestris</name>
    <dbReference type="NCBI Taxonomy" id="2927979"/>
    <lineage>
        <taxon>Bacteria</taxon>
        <taxon>Pseudomonadati</taxon>
        <taxon>Acidobacteriota</taxon>
        <taxon>Holophagae</taxon>
        <taxon>Holophagales</taxon>
        <taxon>Holophagaceae</taxon>
        <taxon>Mesoterricola</taxon>
    </lineage>
</organism>
<evidence type="ECO:0000313" key="2">
    <source>
        <dbReference type="Proteomes" id="UP001238179"/>
    </source>
</evidence>
<dbReference type="EMBL" id="AP027080">
    <property type="protein sequence ID" value="BDU72145.1"/>
    <property type="molecule type" value="Genomic_DNA"/>
</dbReference>